<evidence type="ECO:0000313" key="12">
    <source>
        <dbReference type="Proteomes" id="UP001201163"/>
    </source>
</evidence>
<dbReference type="Gene3D" id="1.10.630.10">
    <property type="entry name" value="Cytochrome P450"/>
    <property type="match status" value="1"/>
</dbReference>
<dbReference type="AlphaFoldDB" id="A0AAD4L9S6"/>
<dbReference type="PROSITE" id="PS00086">
    <property type="entry name" value="CYTOCHROME_P450"/>
    <property type="match status" value="1"/>
</dbReference>
<keyword evidence="8 10" id="KW-0503">Monooxygenase</keyword>
<dbReference type="EMBL" id="JAKELL010000059">
    <property type="protein sequence ID" value="KAH8985872.1"/>
    <property type="molecule type" value="Genomic_DNA"/>
</dbReference>
<dbReference type="SUPFAM" id="SSF48264">
    <property type="entry name" value="Cytochrome P450"/>
    <property type="match status" value="1"/>
</dbReference>
<evidence type="ECO:0000256" key="1">
    <source>
        <dbReference type="ARBA" id="ARBA00001971"/>
    </source>
</evidence>
<dbReference type="PANTHER" id="PTHR46300:SF7">
    <property type="entry name" value="P450, PUTATIVE (EUROFUNG)-RELATED"/>
    <property type="match status" value="1"/>
</dbReference>
<dbReference type="InterPro" id="IPR002401">
    <property type="entry name" value="Cyt_P450_E_grp-I"/>
</dbReference>
<keyword evidence="12" id="KW-1185">Reference proteome</keyword>
<comment type="pathway">
    <text evidence="2">Secondary metabolite biosynthesis.</text>
</comment>
<comment type="caution">
    <text evidence="11">The sequence shown here is derived from an EMBL/GenBank/DDBJ whole genome shotgun (WGS) entry which is preliminary data.</text>
</comment>
<feature type="binding site" description="axial binding residue" evidence="9">
    <location>
        <position position="440"/>
    </location>
    <ligand>
        <name>heme</name>
        <dbReference type="ChEBI" id="CHEBI:30413"/>
    </ligand>
    <ligandPart>
        <name>Fe</name>
        <dbReference type="ChEBI" id="CHEBI:18248"/>
    </ligandPart>
</feature>
<evidence type="ECO:0000256" key="4">
    <source>
        <dbReference type="ARBA" id="ARBA00022617"/>
    </source>
</evidence>
<dbReference type="InterPro" id="IPR050364">
    <property type="entry name" value="Cytochrome_P450_fung"/>
</dbReference>
<dbReference type="Proteomes" id="UP001201163">
    <property type="component" value="Unassembled WGS sequence"/>
</dbReference>
<evidence type="ECO:0000256" key="5">
    <source>
        <dbReference type="ARBA" id="ARBA00022723"/>
    </source>
</evidence>
<dbReference type="GO" id="GO:0020037">
    <property type="term" value="F:heme binding"/>
    <property type="evidence" value="ECO:0007669"/>
    <property type="project" value="InterPro"/>
</dbReference>
<dbReference type="CDD" id="cd11065">
    <property type="entry name" value="CYP64-like"/>
    <property type="match status" value="1"/>
</dbReference>
<evidence type="ECO:0000256" key="7">
    <source>
        <dbReference type="ARBA" id="ARBA00023004"/>
    </source>
</evidence>
<dbReference type="GO" id="GO:0005506">
    <property type="term" value="F:iron ion binding"/>
    <property type="evidence" value="ECO:0007669"/>
    <property type="project" value="InterPro"/>
</dbReference>
<dbReference type="PANTHER" id="PTHR46300">
    <property type="entry name" value="P450, PUTATIVE (EUROFUNG)-RELATED-RELATED"/>
    <property type="match status" value="1"/>
</dbReference>
<name>A0AAD4L9S6_9AGAM</name>
<evidence type="ECO:0000256" key="10">
    <source>
        <dbReference type="RuleBase" id="RU000461"/>
    </source>
</evidence>
<sequence>MFNSLTSDLLLLVSAIVVLSLLILKNIKAKCSRSPLPPGPRGYPLIGNIFDMPSSREWETFTEWGRKYGPITYFHMAGEHFVLLNSLETTLEMLEAKSSIYSDRPVFPMLGETMGWDRGLVLSHYGERFRAFRRLVHRFMGTRTTVSHHHDTVVRHTHRFLQRLLDAPEKFIEHLRGTAGSVVLDLVYGYQVKERDDEIVHIAEVASLEFSRAATPGAFLVDSLPFLRHVPEWFPGAGWKKLGREWRADTYKVVDAPFEHTQQRRAAGISGMSFVDAYSNDGMSEEDADILKWGAASIYFGGSDTMVSSTSSCFLAMTLYPDVMKKAQAELDAVVGPHRLPTFADWESLPYLNAVLKEVLRWAPVTPFGGHHRLMEDDVQDGFLIPAGSAIVVNIWGLLHDEKIYSHPMIFDPERFIATEKRAAELDPHRILFGYGRRSCPGMHFADASMFLYMATILAAFDISKAVDDCGHVIEVKADFTSGLVSHPAPFRCSIKPRSSEAISLIRDVNLVE</sequence>
<organism evidence="11 12">
    <name type="scientific">Lactarius akahatsu</name>
    <dbReference type="NCBI Taxonomy" id="416441"/>
    <lineage>
        <taxon>Eukaryota</taxon>
        <taxon>Fungi</taxon>
        <taxon>Dikarya</taxon>
        <taxon>Basidiomycota</taxon>
        <taxon>Agaricomycotina</taxon>
        <taxon>Agaricomycetes</taxon>
        <taxon>Russulales</taxon>
        <taxon>Russulaceae</taxon>
        <taxon>Lactarius</taxon>
    </lineage>
</organism>
<proteinExistence type="inferred from homology"/>
<evidence type="ECO:0000313" key="11">
    <source>
        <dbReference type="EMBL" id="KAH8985872.1"/>
    </source>
</evidence>
<comment type="similarity">
    <text evidence="3 10">Belongs to the cytochrome P450 family.</text>
</comment>
<keyword evidence="5 9" id="KW-0479">Metal-binding</keyword>
<evidence type="ECO:0000256" key="6">
    <source>
        <dbReference type="ARBA" id="ARBA00023002"/>
    </source>
</evidence>
<protein>
    <submittedName>
        <fullName evidence="11">Cytochrome P450</fullName>
    </submittedName>
</protein>
<evidence type="ECO:0000256" key="2">
    <source>
        <dbReference type="ARBA" id="ARBA00005179"/>
    </source>
</evidence>
<keyword evidence="7 9" id="KW-0408">Iron</keyword>
<dbReference type="PRINTS" id="PR00385">
    <property type="entry name" value="P450"/>
</dbReference>
<keyword evidence="4 9" id="KW-0349">Heme</keyword>
<accession>A0AAD4L9S6</accession>
<evidence type="ECO:0000256" key="3">
    <source>
        <dbReference type="ARBA" id="ARBA00010617"/>
    </source>
</evidence>
<dbReference type="InterPro" id="IPR001128">
    <property type="entry name" value="Cyt_P450"/>
</dbReference>
<dbReference type="PRINTS" id="PR00463">
    <property type="entry name" value="EP450I"/>
</dbReference>
<evidence type="ECO:0000256" key="9">
    <source>
        <dbReference type="PIRSR" id="PIRSR602401-1"/>
    </source>
</evidence>
<keyword evidence="6 10" id="KW-0560">Oxidoreductase</keyword>
<gene>
    <name evidence="11" type="ORF">EDB92DRAFT_1802229</name>
</gene>
<dbReference type="GO" id="GO:0004497">
    <property type="term" value="F:monooxygenase activity"/>
    <property type="evidence" value="ECO:0007669"/>
    <property type="project" value="UniProtKB-KW"/>
</dbReference>
<evidence type="ECO:0000256" key="8">
    <source>
        <dbReference type="ARBA" id="ARBA00023033"/>
    </source>
</evidence>
<comment type="cofactor">
    <cofactor evidence="1 9">
        <name>heme</name>
        <dbReference type="ChEBI" id="CHEBI:30413"/>
    </cofactor>
</comment>
<dbReference type="InterPro" id="IPR017972">
    <property type="entry name" value="Cyt_P450_CS"/>
</dbReference>
<dbReference type="Pfam" id="PF00067">
    <property type="entry name" value="p450"/>
    <property type="match status" value="1"/>
</dbReference>
<dbReference type="InterPro" id="IPR036396">
    <property type="entry name" value="Cyt_P450_sf"/>
</dbReference>
<dbReference type="GO" id="GO:0016705">
    <property type="term" value="F:oxidoreductase activity, acting on paired donors, with incorporation or reduction of molecular oxygen"/>
    <property type="evidence" value="ECO:0007669"/>
    <property type="project" value="InterPro"/>
</dbReference>
<reference evidence="11" key="1">
    <citation type="submission" date="2022-01" db="EMBL/GenBank/DDBJ databases">
        <title>Comparative genomics reveals a dynamic genome evolution in the ectomycorrhizal milk-cap (Lactarius) mushrooms.</title>
        <authorList>
            <consortium name="DOE Joint Genome Institute"/>
            <person name="Lebreton A."/>
            <person name="Tang N."/>
            <person name="Kuo A."/>
            <person name="LaButti K."/>
            <person name="Drula E."/>
            <person name="Barry K."/>
            <person name="Clum A."/>
            <person name="Lipzen A."/>
            <person name="Mousain D."/>
            <person name="Ng V."/>
            <person name="Wang R."/>
            <person name="Wang X."/>
            <person name="Dai Y."/>
            <person name="Henrissat B."/>
            <person name="Grigoriev I.V."/>
            <person name="Guerin-Laguette A."/>
            <person name="Yu F."/>
            <person name="Martin F.M."/>
        </authorList>
    </citation>
    <scope>NUCLEOTIDE SEQUENCE</scope>
    <source>
        <strain evidence="11">QP</strain>
    </source>
</reference>